<dbReference type="FunFam" id="1.10.4100.10:FF:000002">
    <property type="entry name" value="Aconitate decarboxylase 1"/>
    <property type="match status" value="1"/>
</dbReference>
<dbReference type="InterPro" id="IPR005656">
    <property type="entry name" value="MmgE_PrpD"/>
</dbReference>
<keyword evidence="5" id="KW-0399">Innate immunity</keyword>
<dbReference type="GO" id="GO:0042803">
    <property type="term" value="F:protein homodimerization activity"/>
    <property type="evidence" value="ECO:0007669"/>
    <property type="project" value="UniProtKB-ARBA"/>
</dbReference>
<reference evidence="20 21" key="1">
    <citation type="submission" date="2020-03" db="EMBL/GenBank/DDBJ databases">
        <title>Dissostichus mawsoni Genome sequencing and assembly.</title>
        <authorList>
            <person name="Park H."/>
        </authorList>
    </citation>
    <scope>NUCLEOTIDE SEQUENCE [LARGE SCALE GENOMIC DNA]</scope>
    <source>
        <strain evidence="20">DM0001</strain>
        <tissue evidence="20">Muscle</tissue>
    </source>
</reference>
<feature type="domain" description="MmgE/PrpD N-terminal" evidence="18">
    <location>
        <begin position="22"/>
        <end position="256"/>
    </location>
</feature>
<feature type="domain" description="MmgE/PrpD C-terminal" evidence="19">
    <location>
        <begin position="287"/>
        <end position="452"/>
    </location>
</feature>
<evidence type="ECO:0000256" key="1">
    <source>
        <dbReference type="ARBA" id="ARBA00004173"/>
    </source>
</evidence>
<evidence type="ECO:0000256" key="14">
    <source>
        <dbReference type="ARBA" id="ARBA00076490"/>
    </source>
</evidence>
<keyword evidence="7" id="KW-0496">Mitochondrion</keyword>
<dbReference type="GO" id="GO:0047613">
    <property type="term" value="F:aconitate decarboxylase activity"/>
    <property type="evidence" value="ECO:0007669"/>
    <property type="project" value="UniProtKB-EC"/>
</dbReference>
<keyword evidence="4" id="KW-0929">Antimicrobial</keyword>
<keyword evidence="21" id="KW-1185">Reference proteome</keyword>
<dbReference type="InterPro" id="IPR045337">
    <property type="entry name" value="MmgE_PrpD_C"/>
</dbReference>
<evidence type="ECO:0000313" key="21">
    <source>
        <dbReference type="Proteomes" id="UP000518266"/>
    </source>
</evidence>
<comment type="function">
    <text evidence="11">Cis-aconitate decarboxylase that catalyzes production of itaconate and is involved in the inhibition of the inflammatory response. Acts as a negative regulator of the Toll-like receptors (TLRs)-mediated inflammatory innate response by stimulating the tumor necrosis factor alpha-induced protein TNFAIP3 expression via reactive oxygen species (ROS) in LPS-tolerized macrophages. Involved in antimicrobial response of innate immune cells; ACOD1-mediated itaconic acid production contributes to the antimicrobial activity of macrophages by generating itaconate, leading to alkylation of proteins, such as TFEB. Involved in antiviral response following infection by flavivirus in neurons: ACOD1-mediated itaconate production inhibits the activity of succinate dehydrogenase, generating a metabolic state in neurons that suppresses replication of viral genomes. Plays a role in the embryo implantation.</text>
</comment>
<evidence type="ECO:0000313" key="20">
    <source>
        <dbReference type="EMBL" id="KAF3843345.1"/>
    </source>
</evidence>
<evidence type="ECO:0000256" key="15">
    <source>
        <dbReference type="ARBA" id="ARBA00081034"/>
    </source>
</evidence>
<dbReference type="FunFam" id="3.30.1330.120:FF:000002">
    <property type="entry name" value="Aconitate decarboxylase 1"/>
    <property type="match status" value="1"/>
</dbReference>
<dbReference type="GO" id="GO:0045087">
    <property type="term" value="P:innate immune response"/>
    <property type="evidence" value="ECO:0007669"/>
    <property type="project" value="UniProtKB-KW"/>
</dbReference>
<evidence type="ECO:0000256" key="10">
    <source>
        <dbReference type="ARBA" id="ARBA00050716"/>
    </source>
</evidence>
<dbReference type="PANTHER" id="PTHR16943">
    <property type="entry name" value="2-METHYLCITRATE DEHYDRATASE-RELATED"/>
    <property type="match status" value="1"/>
</dbReference>
<evidence type="ECO:0000256" key="12">
    <source>
        <dbReference type="ARBA" id="ARBA00067068"/>
    </source>
</evidence>
<comment type="subunit">
    <text evidence="3">Homodimer.</text>
</comment>
<dbReference type="AlphaFoldDB" id="A0A7J5Y1S1"/>
<comment type="caution">
    <text evidence="20">The sequence shown here is derived from an EMBL/GenBank/DDBJ whole genome shotgun (WGS) entry which is preliminary data.</text>
</comment>
<dbReference type="InterPro" id="IPR042188">
    <property type="entry name" value="MmgE/PrpD_sf_2"/>
</dbReference>
<comment type="similarity">
    <text evidence="2">Belongs to the PrpD family.</text>
</comment>
<keyword evidence="8" id="KW-0395">Inflammatory response</keyword>
<evidence type="ECO:0000256" key="9">
    <source>
        <dbReference type="ARBA" id="ARBA00023239"/>
    </source>
</evidence>
<sequence length="559" mass="60647">MFHSSESGTATRVLCLGITESFGAAIHALNTTKLTDGVISRSKRMMLDTLGVGLIGSRTAVFNKALTYSQSFKSDEMSSVWGKSQITLPPPYAAFVNGIAVHSMDFDDTWHPATHPSGAVLPALLALAETLPSRPSGLDLLLAFNVGIEVQGRLMRFSREAFNIPERFHPPSVVGVMGSAAASAKLLALSPSECIHALAIAASSAGAPLANAATQTKPLHIGNAARRGLEAAQLAQMGLEGNPAILDIPSGFGVYYKDYSPSAMTVPASGDFKWMLEDQDIAFKRIPAHLGMHWVVDAALAARAKLENTARNFDPKQIRRVTLRVPPSKYVDCPLPSTEHQARHSFQFNASSALLDNKVTVSSFSEAQINRPALKELLSKVKVETPKDNQPSFDKMYCEVEIETDQGQSYAARCDTFYGHWRKPLSQEDLVDKFCVNASSVLCSEGVEGLIDVVGNMERVRECSILGSYLSKFQHILHHRANSIIYLVYWSFAHERRGGDQLVLLVHVALADALIHVFAAQLGDGRCGVGETGKLDSLVILLNPDGDLTARKHLGSDDR</sequence>
<dbReference type="OrthoDB" id="10267976at2759"/>
<comment type="subcellular location">
    <subcellularLocation>
        <location evidence="1">Mitochondrion</location>
    </subcellularLocation>
</comment>
<evidence type="ECO:0000256" key="7">
    <source>
        <dbReference type="ARBA" id="ARBA00023128"/>
    </source>
</evidence>
<dbReference type="GO" id="GO:0006954">
    <property type="term" value="P:inflammatory response"/>
    <property type="evidence" value="ECO:0007669"/>
    <property type="project" value="UniProtKB-KW"/>
</dbReference>
<evidence type="ECO:0000256" key="2">
    <source>
        <dbReference type="ARBA" id="ARBA00006174"/>
    </source>
</evidence>
<accession>A0A7J5Y1S1</accession>
<evidence type="ECO:0000256" key="8">
    <source>
        <dbReference type="ARBA" id="ARBA00023198"/>
    </source>
</evidence>
<evidence type="ECO:0000256" key="6">
    <source>
        <dbReference type="ARBA" id="ARBA00022859"/>
    </source>
</evidence>
<dbReference type="InterPro" id="IPR045336">
    <property type="entry name" value="MmgE_PrpD_N"/>
</dbReference>
<dbReference type="Pfam" id="PF19305">
    <property type="entry name" value="MmgE_PrpD_C"/>
    <property type="match status" value="1"/>
</dbReference>
<evidence type="ECO:0000256" key="11">
    <source>
        <dbReference type="ARBA" id="ARBA00055971"/>
    </source>
</evidence>
<dbReference type="EC" id="4.1.1.6" evidence="12"/>
<dbReference type="Pfam" id="PF03972">
    <property type="entry name" value="MmgE_PrpD_N"/>
    <property type="match status" value="1"/>
</dbReference>
<dbReference type="InterPro" id="IPR036148">
    <property type="entry name" value="MmgE/PrpD_sf"/>
</dbReference>
<evidence type="ECO:0000256" key="17">
    <source>
        <dbReference type="ARBA" id="ARBA00083851"/>
    </source>
</evidence>
<dbReference type="GO" id="GO:0072573">
    <property type="term" value="P:tolerance induction to lipopolysaccharide"/>
    <property type="evidence" value="ECO:0007669"/>
    <property type="project" value="UniProtKB-ARBA"/>
</dbReference>
<dbReference type="EMBL" id="JAAKFY010000018">
    <property type="protein sequence ID" value="KAF3843345.1"/>
    <property type="molecule type" value="Genomic_DNA"/>
</dbReference>
<organism evidence="20 21">
    <name type="scientific">Dissostichus mawsoni</name>
    <name type="common">Antarctic cod</name>
    <dbReference type="NCBI Taxonomy" id="36200"/>
    <lineage>
        <taxon>Eukaryota</taxon>
        <taxon>Metazoa</taxon>
        <taxon>Chordata</taxon>
        <taxon>Craniata</taxon>
        <taxon>Vertebrata</taxon>
        <taxon>Euteleostomi</taxon>
        <taxon>Actinopterygii</taxon>
        <taxon>Neopterygii</taxon>
        <taxon>Teleostei</taxon>
        <taxon>Neoteleostei</taxon>
        <taxon>Acanthomorphata</taxon>
        <taxon>Eupercaria</taxon>
        <taxon>Perciformes</taxon>
        <taxon>Notothenioidei</taxon>
        <taxon>Nototheniidae</taxon>
        <taxon>Dissostichus</taxon>
    </lineage>
</organism>
<evidence type="ECO:0000256" key="13">
    <source>
        <dbReference type="ARBA" id="ARBA00073848"/>
    </source>
</evidence>
<dbReference type="Gene3D" id="3.30.1330.120">
    <property type="entry name" value="2-methylcitrate dehydratase PrpD"/>
    <property type="match status" value="1"/>
</dbReference>
<evidence type="ECO:0000259" key="19">
    <source>
        <dbReference type="Pfam" id="PF19305"/>
    </source>
</evidence>
<evidence type="ECO:0000256" key="3">
    <source>
        <dbReference type="ARBA" id="ARBA00011738"/>
    </source>
</evidence>
<dbReference type="Gene3D" id="1.10.4100.10">
    <property type="entry name" value="2-methylcitrate dehydratase PrpD"/>
    <property type="match status" value="1"/>
</dbReference>
<keyword evidence="9" id="KW-0456">Lyase</keyword>
<dbReference type="InterPro" id="IPR042183">
    <property type="entry name" value="MmgE/PrpD_sf_1"/>
</dbReference>
<protein>
    <recommendedName>
        <fullName evidence="13">Cis-aconitate decarboxylase</fullName>
        <ecNumber evidence="12">4.1.1.6</ecNumber>
    </recommendedName>
    <alternativeName>
        <fullName evidence="17">Aconitate decarboxylase</fullName>
    </alternativeName>
    <alternativeName>
        <fullName evidence="14">Aconitate decarboxylase 1</fullName>
    </alternativeName>
    <alternativeName>
        <fullName evidence="15">Cis-aconitic acid decarboxylase</fullName>
    </alternativeName>
    <alternativeName>
        <fullName evidence="16">Immune-responsive gene 1 protein</fullName>
    </alternativeName>
</protein>
<evidence type="ECO:0000256" key="5">
    <source>
        <dbReference type="ARBA" id="ARBA00022588"/>
    </source>
</evidence>
<dbReference type="Proteomes" id="UP000518266">
    <property type="component" value="Unassembled WGS sequence"/>
</dbReference>
<keyword evidence="6" id="KW-0391">Immunity</keyword>
<proteinExistence type="inferred from homology"/>
<comment type="catalytic activity">
    <reaction evidence="10">
        <text>cis-aconitate + H(+) = itaconate + CO2</text>
        <dbReference type="Rhea" id="RHEA:15253"/>
        <dbReference type="ChEBI" id="CHEBI:15378"/>
        <dbReference type="ChEBI" id="CHEBI:16383"/>
        <dbReference type="ChEBI" id="CHEBI:16526"/>
        <dbReference type="ChEBI" id="CHEBI:17240"/>
        <dbReference type="EC" id="4.1.1.6"/>
    </reaction>
    <physiologicalReaction direction="left-to-right" evidence="10">
        <dbReference type="Rhea" id="RHEA:15254"/>
    </physiologicalReaction>
</comment>
<name>A0A7J5Y1S1_DISMA</name>
<dbReference type="PANTHER" id="PTHR16943:SF11">
    <property type="entry name" value="CIS-ACONITATE DECARBOXYLASE"/>
    <property type="match status" value="1"/>
</dbReference>
<evidence type="ECO:0000259" key="18">
    <source>
        <dbReference type="Pfam" id="PF03972"/>
    </source>
</evidence>
<evidence type="ECO:0000256" key="16">
    <source>
        <dbReference type="ARBA" id="ARBA00083634"/>
    </source>
</evidence>
<gene>
    <name evidence="20" type="ORF">F7725_002194</name>
</gene>
<dbReference type="GO" id="GO:0002760">
    <property type="term" value="P:positive regulation of antimicrobial humoral response"/>
    <property type="evidence" value="ECO:0007669"/>
    <property type="project" value="UniProtKB-ARBA"/>
</dbReference>
<dbReference type="SUPFAM" id="SSF103378">
    <property type="entry name" value="2-methylcitrate dehydratase PrpD"/>
    <property type="match status" value="1"/>
</dbReference>
<evidence type="ECO:0000256" key="4">
    <source>
        <dbReference type="ARBA" id="ARBA00022529"/>
    </source>
</evidence>
<dbReference type="GO" id="GO:0005739">
    <property type="term" value="C:mitochondrion"/>
    <property type="evidence" value="ECO:0007669"/>
    <property type="project" value="UniProtKB-SubCell"/>
</dbReference>